<dbReference type="GO" id="GO:0004798">
    <property type="term" value="F:dTMP kinase activity"/>
    <property type="evidence" value="ECO:0007669"/>
    <property type="project" value="UniProtKB-UniRule"/>
</dbReference>
<evidence type="ECO:0000256" key="11">
    <source>
        <dbReference type="ARBA" id="ARBA00057735"/>
    </source>
</evidence>
<dbReference type="InterPro" id="IPR018095">
    <property type="entry name" value="Thymidylate_kin_CS"/>
</dbReference>
<dbReference type="EC" id="2.7.4.9" evidence="2 12"/>
<dbReference type="GO" id="GO:0006235">
    <property type="term" value="P:dTTP biosynthetic process"/>
    <property type="evidence" value="ECO:0007669"/>
    <property type="project" value="UniProtKB-UniRule"/>
</dbReference>
<keyword evidence="6 12" id="KW-0547">Nucleotide-binding</keyword>
<dbReference type="Proteomes" id="UP000503840">
    <property type="component" value="Unassembled WGS sequence"/>
</dbReference>
<dbReference type="SUPFAM" id="SSF52540">
    <property type="entry name" value="P-loop containing nucleoside triphosphate hydrolases"/>
    <property type="match status" value="1"/>
</dbReference>
<protein>
    <recommendedName>
        <fullName evidence="3 12">Thymidylate kinase</fullName>
        <ecNumber evidence="2 12">2.7.4.9</ecNumber>
    </recommendedName>
    <alternativeName>
        <fullName evidence="9 12">dTMP kinase</fullName>
    </alternativeName>
</protein>
<organism evidence="14 15">
    <name type="scientific">Desulfovibrio subterraneus</name>
    <dbReference type="NCBI Taxonomy" id="2718620"/>
    <lineage>
        <taxon>Bacteria</taxon>
        <taxon>Pseudomonadati</taxon>
        <taxon>Thermodesulfobacteriota</taxon>
        <taxon>Desulfovibrionia</taxon>
        <taxon>Desulfovibrionales</taxon>
        <taxon>Desulfovibrionaceae</taxon>
        <taxon>Desulfovibrio</taxon>
    </lineage>
</organism>
<accession>A0A7J0BJ08</accession>
<keyword evidence="4 12" id="KW-0808">Transferase</keyword>
<evidence type="ECO:0000259" key="13">
    <source>
        <dbReference type="Pfam" id="PF02223"/>
    </source>
</evidence>
<dbReference type="AlphaFoldDB" id="A0A7J0BJ08"/>
<gene>
    <name evidence="12 14" type="primary">tmk</name>
    <name evidence="14" type="ORF">DSM101010T_19640</name>
</gene>
<dbReference type="InterPro" id="IPR027417">
    <property type="entry name" value="P-loop_NTPase"/>
</dbReference>
<comment type="caution">
    <text evidence="14">The sequence shown here is derived from an EMBL/GenBank/DDBJ whole genome shotgun (WGS) entry which is preliminary data.</text>
</comment>
<evidence type="ECO:0000256" key="1">
    <source>
        <dbReference type="ARBA" id="ARBA00009776"/>
    </source>
</evidence>
<comment type="catalytic activity">
    <reaction evidence="10 12">
        <text>dTMP + ATP = dTDP + ADP</text>
        <dbReference type="Rhea" id="RHEA:13517"/>
        <dbReference type="ChEBI" id="CHEBI:30616"/>
        <dbReference type="ChEBI" id="CHEBI:58369"/>
        <dbReference type="ChEBI" id="CHEBI:63528"/>
        <dbReference type="ChEBI" id="CHEBI:456216"/>
        <dbReference type="EC" id="2.7.4.9"/>
    </reaction>
</comment>
<keyword evidence="5 12" id="KW-0545">Nucleotide biosynthesis</keyword>
<comment type="similarity">
    <text evidence="1 12">Belongs to the thymidylate kinase family.</text>
</comment>
<dbReference type="NCBIfam" id="TIGR00041">
    <property type="entry name" value="DTMP_kinase"/>
    <property type="match status" value="1"/>
</dbReference>
<dbReference type="PANTHER" id="PTHR10344:SF4">
    <property type="entry name" value="UMP-CMP KINASE 2, MITOCHONDRIAL"/>
    <property type="match status" value="1"/>
</dbReference>
<evidence type="ECO:0000256" key="8">
    <source>
        <dbReference type="ARBA" id="ARBA00022840"/>
    </source>
</evidence>
<proteinExistence type="inferred from homology"/>
<feature type="domain" description="Thymidylate kinase-like" evidence="13">
    <location>
        <begin position="5"/>
        <end position="200"/>
    </location>
</feature>
<evidence type="ECO:0000256" key="10">
    <source>
        <dbReference type="ARBA" id="ARBA00048743"/>
    </source>
</evidence>
<dbReference type="GO" id="GO:0005524">
    <property type="term" value="F:ATP binding"/>
    <property type="evidence" value="ECO:0007669"/>
    <property type="project" value="UniProtKB-UniRule"/>
</dbReference>
<dbReference type="Gene3D" id="3.40.50.300">
    <property type="entry name" value="P-loop containing nucleotide triphosphate hydrolases"/>
    <property type="match status" value="1"/>
</dbReference>
<dbReference type="InterPro" id="IPR039430">
    <property type="entry name" value="Thymidylate_kin-like_dom"/>
</dbReference>
<dbReference type="CDD" id="cd01672">
    <property type="entry name" value="TMPK"/>
    <property type="match status" value="1"/>
</dbReference>
<dbReference type="RefSeq" id="WP_174405245.1">
    <property type="nucleotide sequence ID" value="NZ_BLVO01000013.1"/>
</dbReference>
<feature type="binding site" evidence="12">
    <location>
        <begin position="7"/>
        <end position="14"/>
    </location>
    <ligand>
        <name>ATP</name>
        <dbReference type="ChEBI" id="CHEBI:30616"/>
    </ligand>
</feature>
<keyword evidence="15" id="KW-1185">Reference proteome</keyword>
<dbReference type="PROSITE" id="PS01331">
    <property type="entry name" value="THYMIDYLATE_KINASE"/>
    <property type="match status" value="1"/>
</dbReference>
<keyword evidence="7 12" id="KW-0418">Kinase</keyword>
<dbReference type="HAMAP" id="MF_00165">
    <property type="entry name" value="Thymidylate_kinase"/>
    <property type="match status" value="1"/>
</dbReference>
<evidence type="ECO:0000313" key="14">
    <source>
        <dbReference type="EMBL" id="GFM33599.1"/>
    </source>
</evidence>
<keyword evidence="8 12" id="KW-0067">ATP-binding</keyword>
<evidence type="ECO:0000256" key="6">
    <source>
        <dbReference type="ARBA" id="ARBA00022741"/>
    </source>
</evidence>
<reference evidence="14 15" key="1">
    <citation type="submission" date="2020-05" db="EMBL/GenBank/DDBJ databases">
        <title>Draft genome sequence of Desulfovibrio sp. strain HN2T.</title>
        <authorList>
            <person name="Ueno A."/>
            <person name="Tamazawa S."/>
            <person name="Tamamura S."/>
            <person name="Murakami T."/>
            <person name="Kiyama T."/>
            <person name="Inomata H."/>
            <person name="Amano Y."/>
            <person name="Miyakawa K."/>
            <person name="Tamaki H."/>
            <person name="Naganuma T."/>
            <person name="Kaneko K."/>
        </authorList>
    </citation>
    <scope>NUCLEOTIDE SEQUENCE [LARGE SCALE GENOMIC DNA]</scope>
    <source>
        <strain evidence="14 15">HN2</strain>
    </source>
</reference>
<evidence type="ECO:0000256" key="9">
    <source>
        <dbReference type="ARBA" id="ARBA00029962"/>
    </source>
</evidence>
<evidence type="ECO:0000256" key="12">
    <source>
        <dbReference type="HAMAP-Rule" id="MF_00165"/>
    </source>
</evidence>
<evidence type="ECO:0000256" key="5">
    <source>
        <dbReference type="ARBA" id="ARBA00022727"/>
    </source>
</evidence>
<dbReference type="GO" id="GO:0006227">
    <property type="term" value="P:dUDP biosynthetic process"/>
    <property type="evidence" value="ECO:0007669"/>
    <property type="project" value="TreeGrafter"/>
</dbReference>
<dbReference type="GO" id="GO:0006233">
    <property type="term" value="P:dTDP biosynthetic process"/>
    <property type="evidence" value="ECO:0007669"/>
    <property type="project" value="InterPro"/>
</dbReference>
<evidence type="ECO:0000256" key="3">
    <source>
        <dbReference type="ARBA" id="ARBA00017144"/>
    </source>
</evidence>
<dbReference type="EMBL" id="BLVO01000013">
    <property type="protein sequence ID" value="GFM33599.1"/>
    <property type="molecule type" value="Genomic_DNA"/>
</dbReference>
<evidence type="ECO:0000256" key="2">
    <source>
        <dbReference type="ARBA" id="ARBA00012980"/>
    </source>
</evidence>
<dbReference type="PANTHER" id="PTHR10344">
    <property type="entry name" value="THYMIDYLATE KINASE"/>
    <property type="match status" value="1"/>
</dbReference>
<evidence type="ECO:0000256" key="4">
    <source>
        <dbReference type="ARBA" id="ARBA00022679"/>
    </source>
</evidence>
<dbReference type="FunFam" id="3.40.50.300:FF:000225">
    <property type="entry name" value="Thymidylate kinase"/>
    <property type="match status" value="1"/>
</dbReference>
<evidence type="ECO:0000256" key="7">
    <source>
        <dbReference type="ARBA" id="ARBA00022777"/>
    </source>
</evidence>
<dbReference type="GO" id="GO:0005829">
    <property type="term" value="C:cytosol"/>
    <property type="evidence" value="ECO:0007669"/>
    <property type="project" value="TreeGrafter"/>
</dbReference>
<sequence length="213" mass="23811">MFITLEGTEGSGKSTVLNRLKDWLMEQGHGVVLTREPGGSRLGRTLRSILLDISNKDLTGEAELFLYLADRAQHVRQVIKPALDEGMLVLCDRYADSTVVYQGYGRGLDPKLLHQFNEVAVQGLWPDLTLLLDIDPEIGLKRAMSRNLAEGICQTEGRFEAESLLFHHRIRDGYLAWGAVNRHRFAVIDASLSPDEVFEQVKTAVLAKLKPAE</sequence>
<evidence type="ECO:0000313" key="15">
    <source>
        <dbReference type="Proteomes" id="UP000503840"/>
    </source>
</evidence>
<dbReference type="Pfam" id="PF02223">
    <property type="entry name" value="Thymidylate_kin"/>
    <property type="match status" value="1"/>
</dbReference>
<comment type="function">
    <text evidence="11 12">Phosphorylation of dTMP to form dTDP in both de novo and salvage pathways of dTTP synthesis.</text>
</comment>
<name>A0A7J0BJ08_9BACT</name>
<dbReference type="InterPro" id="IPR018094">
    <property type="entry name" value="Thymidylate_kinase"/>
</dbReference>